<dbReference type="SUPFAM" id="SSF46565">
    <property type="entry name" value="Chaperone J-domain"/>
    <property type="match status" value="1"/>
</dbReference>
<evidence type="ECO:0000313" key="6">
    <source>
        <dbReference type="Proteomes" id="UP000184267"/>
    </source>
</evidence>
<feature type="region of interest" description="Disordered" evidence="2">
    <location>
        <begin position="376"/>
        <end position="416"/>
    </location>
</feature>
<dbReference type="PANTHER" id="PTHR44360">
    <property type="entry name" value="DNAJ HOMOLOG SUBFAMILY B MEMBER 9"/>
    <property type="match status" value="1"/>
</dbReference>
<dbReference type="Gene3D" id="1.10.287.110">
    <property type="entry name" value="DnaJ domain"/>
    <property type="match status" value="1"/>
</dbReference>
<name>A0A1M2VG05_TRAPU</name>
<dbReference type="OrthoDB" id="10250354at2759"/>
<dbReference type="Pfam" id="PF00226">
    <property type="entry name" value="DnaJ"/>
    <property type="match status" value="1"/>
</dbReference>
<dbReference type="GO" id="GO:0051087">
    <property type="term" value="F:protein-folding chaperone binding"/>
    <property type="evidence" value="ECO:0007669"/>
    <property type="project" value="TreeGrafter"/>
</dbReference>
<dbReference type="PANTHER" id="PTHR44360:SF1">
    <property type="entry name" value="DNAJ HOMOLOG SUBFAMILY B MEMBER 9"/>
    <property type="match status" value="1"/>
</dbReference>
<evidence type="ECO:0000256" key="3">
    <source>
        <dbReference type="SAM" id="Phobius"/>
    </source>
</evidence>
<accession>A0A1M2VG05</accession>
<feature type="transmembrane region" description="Helical" evidence="3">
    <location>
        <begin position="160"/>
        <end position="180"/>
    </location>
</feature>
<evidence type="ECO:0000259" key="4">
    <source>
        <dbReference type="PROSITE" id="PS50076"/>
    </source>
</evidence>
<dbReference type="GO" id="GO:0005783">
    <property type="term" value="C:endoplasmic reticulum"/>
    <property type="evidence" value="ECO:0007669"/>
    <property type="project" value="TreeGrafter"/>
</dbReference>
<organism evidence="5 6">
    <name type="scientific">Trametes pubescens</name>
    <name type="common">White-rot fungus</name>
    <dbReference type="NCBI Taxonomy" id="154538"/>
    <lineage>
        <taxon>Eukaryota</taxon>
        <taxon>Fungi</taxon>
        <taxon>Dikarya</taxon>
        <taxon>Basidiomycota</taxon>
        <taxon>Agaricomycotina</taxon>
        <taxon>Agaricomycetes</taxon>
        <taxon>Polyporales</taxon>
        <taxon>Polyporaceae</taxon>
        <taxon>Trametes</taxon>
    </lineage>
</organism>
<keyword evidence="3" id="KW-1133">Transmembrane helix</keyword>
<feature type="transmembrane region" description="Helical" evidence="3">
    <location>
        <begin position="218"/>
        <end position="238"/>
    </location>
</feature>
<dbReference type="PRINTS" id="PR00625">
    <property type="entry name" value="JDOMAIN"/>
</dbReference>
<proteinExistence type="predicted"/>
<dbReference type="InterPro" id="IPR036869">
    <property type="entry name" value="J_dom_sf"/>
</dbReference>
<evidence type="ECO:0000256" key="2">
    <source>
        <dbReference type="SAM" id="MobiDB-lite"/>
    </source>
</evidence>
<keyword evidence="6" id="KW-1185">Reference proteome</keyword>
<evidence type="ECO:0000256" key="1">
    <source>
        <dbReference type="ARBA" id="ARBA00023186"/>
    </source>
</evidence>
<feature type="domain" description="J" evidence="4">
    <location>
        <begin position="77"/>
        <end position="140"/>
    </location>
</feature>
<dbReference type="Proteomes" id="UP000184267">
    <property type="component" value="Unassembled WGS sequence"/>
</dbReference>
<sequence length="437" mass="48642">MLITTPLKYAAWHFLPGHATRQLLSVFHVAYARIFRRPPPPPGTPAYVFHYRMTYLLLALVYLSYNLYDASATMEPNYYEILDLAPTADENMLKMAFRQFARRYHPDRAGAQSESMFIEVRDAYDALKSPVKRFAYERFGPEALAWSQCTTLREYVRHGLLQASGFYIVSLCSLVFFSFVNPSSTVSYWRYIMLAFTAVYELLFLLNPSPAPSSGTTLSSVVFTDPTIAAHTSFFSFLWPHRVPYQHVRFLHTLWVLGCFALSNVAPVVFPAPSPEFQENWILNEAQQISTLSAAVAREANVQLTTLFHSVHGPRTGTAASDGTFPYLGELPNGGKPADEVVGLLAQEMEHLILETQMRADGGPLKSAVENAVERRKREAGRVGLGRRPSAQGPWVQQNGNGNGNGNGSALPVGAASPPVWKERVLGYVRGRSRSLG</sequence>
<feature type="transmembrane region" description="Helical" evidence="3">
    <location>
        <begin position="250"/>
        <end position="270"/>
    </location>
</feature>
<evidence type="ECO:0000313" key="5">
    <source>
        <dbReference type="EMBL" id="OJT06520.1"/>
    </source>
</evidence>
<gene>
    <name evidence="5" type="ORF">TRAPUB_2597</name>
</gene>
<protein>
    <submittedName>
        <fullName evidence="5">Chaperone protein DnaJ</fullName>
    </submittedName>
</protein>
<dbReference type="PROSITE" id="PS50076">
    <property type="entry name" value="DNAJ_2"/>
    <property type="match status" value="1"/>
</dbReference>
<dbReference type="InterPro" id="IPR001623">
    <property type="entry name" value="DnaJ_domain"/>
</dbReference>
<dbReference type="AlphaFoldDB" id="A0A1M2VG05"/>
<comment type="caution">
    <text evidence="5">The sequence shown here is derived from an EMBL/GenBank/DDBJ whole genome shotgun (WGS) entry which is preliminary data.</text>
</comment>
<keyword evidence="3" id="KW-0812">Transmembrane</keyword>
<dbReference type="GO" id="GO:0036503">
    <property type="term" value="P:ERAD pathway"/>
    <property type="evidence" value="ECO:0007669"/>
    <property type="project" value="TreeGrafter"/>
</dbReference>
<feature type="transmembrane region" description="Helical" evidence="3">
    <location>
        <begin position="186"/>
        <end position="206"/>
    </location>
</feature>
<dbReference type="OMA" id="FSAWGRY"/>
<dbReference type="InterPro" id="IPR051948">
    <property type="entry name" value="Hsp70_co-chaperone_J-domain"/>
</dbReference>
<dbReference type="SMART" id="SM00271">
    <property type="entry name" value="DnaJ"/>
    <property type="match status" value="1"/>
</dbReference>
<reference evidence="5 6" key="1">
    <citation type="submission" date="2016-10" db="EMBL/GenBank/DDBJ databases">
        <title>Genome sequence of the basidiomycete white-rot fungus Trametes pubescens.</title>
        <authorList>
            <person name="Makela M.R."/>
            <person name="Granchi Z."/>
            <person name="Peng M."/>
            <person name="De Vries R.P."/>
            <person name="Grigoriev I."/>
            <person name="Riley R."/>
            <person name="Hilden K."/>
        </authorList>
    </citation>
    <scope>NUCLEOTIDE SEQUENCE [LARGE SCALE GENOMIC DNA]</scope>
    <source>
        <strain evidence="5 6">FBCC735</strain>
    </source>
</reference>
<dbReference type="GO" id="GO:0051787">
    <property type="term" value="F:misfolded protein binding"/>
    <property type="evidence" value="ECO:0007669"/>
    <property type="project" value="TreeGrafter"/>
</dbReference>
<dbReference type="STRING" id="154538.A0A1M2VG05"/>
<dbReference type="EMBL" id="MNAD01001304">
    <property type="protein sequence ID" value="OJT06520.1"/>
    <property type="molecule type" value="Genomic_DNA"/>
</dbReference>
<keyword evidence="1" id="KW-0143">Chaperone</keyword>
<dbReference type="CDD" id="cd06257">
    <property type="entry name" value="DnaJ"/>
    <property type="match status" value="1"/>
</dbReference>
<keyword evidence="3" id="KW-0472">Membrane</keyword>